<evidence type="ECO:0000256" key="11">
    <source>
        <dbReference type="SAM" id="MobiDB-lite"/>
    </source>
</evidence>
<dbReference type="OrthoDB" id="347657at2759"/>
<dbReference type="CDD" id="cd05581">
    <property type="entry name" value="STKc_PDK1"/>
    <property type="match status" value="1"/>
</dbReference>
<comment type="similarity">
    <text evidence="1">Belongs to the protein kinase superfamily. AGC Ser/Thr protein kinase family. PDPK1 subfamily.</text>
</comment>
<feature type="region of interest" description="Disordered" evidence="11">
    <location>
        <begin position="446"/>
        <end position="483"/>
    </location>
</feature>
<feature type="compositionally biased region" description="Polar residues" evidence="11">
    <location>
        <begin position="23"/>
        <end position="33"/>
    </location>
</feature>
<dbReference type="InterPro" id="IPR011009">
    <property type="entry name" value="Kinase-like_dom_sf"/>
</dbReference>
<dbReference type="Gene3D" id="3.30.200.20">
    <property type="entry name" value="Phosphorylase Kinase, domain 1"/>
    <property type="match status" value="1"/>
</dbReference>
<keyword evidence="3" id="KW-0723">Serine/threonine-protein kinase</keyword>
<evidence type="ECO:0000259" key="12">
    <source>
        <dbReference type="PROSITE" id="PS50011"/>
    </source>
</evidence>
<feature type="region of interest" description="Disordered" evidence="11">
    <location>
        <begin position="1"/>
        <end position="33"/>
    </location>
</feature>
<dbReference type="InterPro" id="IPR017441">
    <property type="entry name" value="Protein_kinase_ATP_BS"/>
</dbReference>
<dbReference type="SMART" id="SM00220">
    <property type="entry name" value="S_TKc"/>
    <property type="match status" value="1"/>
</dbReference>
<dbReference type="Gene3D" id="1.10.510.10">
    <property type="entry name" value="Transferase(Phosphotransferase) domain 1"/>
    <property type="match status" value="1"/>
</dbReference>
<comment type="catalytic activity">
    <reaction evidence="8">
        <text>L-threonyl-[protein] + ATP = O-phospho-L-threonyl-[protein] + ADP + H(+)</text>
        <dbReference type="Rhea" id="RHEA:46608"/>
        <dbReference type="Rhea" id="RHEA-COMP:11060"/>
        <dbReference type="Rhea" id="RHEA-COMP:11605"/>
        <dbReference type="ChEBI" id="CHEBI:15378"/>
        <dbReference type="ChEBI" id="CHEBI:30013"/>
        <dbReference type="ChEBI" id="CHEBI:30616"/>
        <dbReference type="ChEBI" id="CHEBI:61977"/>
        <dbReference type="ChEBI" id="CHEBI:456216"/>
        <dbReference type="EC" id="2.7.11.1"/>
    </reaction>
</comment>
<sequence length="505" mass="55973">MGRQREQHEDEARVYDTKRATPGQAQSGRTVSHTLSSQVMTRCTAFAGQPALKARLISSPSHSQCTTHPQMLKTEHIEHTPAPTLVALIRNASVFSDSDSDSESTPPPPRLMRTFSAPLSGSRDHIDHPRVCSREDFQFGKTLGEGSYSTVKLATSSIDGKQYAIKIINKSHFIRAQKVETAAAERRALLRLRGHPGIVSLHCTFHDESNLYFVIDLAANGDIQSLVSRLGSLSTRCVQYYAAQIADAMEYMHSRDVIHRDLKPENLLLDEAFRLKITDFGTGKVLENGAERATTFVGTAKYQAPELLELIETTKSSDYWAFGCVVYQMIAGRLAFNDRSDYLTWQKVKKVEYEFPNGFDEQAKDLVQRLLVRDPLQRLGAGPPGWDNDANALKSHLFFGSIIWTSLWTDPAPPIEAGLVKIGHSDGQGRNWENVGVAWDELVDDDSGGMEWSGSNDQSRENPSSSEESASRNAVNRLQGPARCDSDVAGLEIERGQYITAQDSS</sequence>
<accession>A0A8H7DE16</accession>
<keyword evidence="14" id="KW-1185">Reference proteome</keyword>
<dbReference type="SUPFAM" id="SSF56112">
    <property type="entry name" value="Protein kinase-like (PK-like)"/>
    <property type="match status" value="1"/>
</dbReference>
<dbReference type="GO" id="GO:0004674">
    <property type="term" value="F:protein serine/threonine kinase activity"/>
    <property type="evidence" value="ECO:0007669"/>
    <property type="project" value="UniProtKB-KW"/>
</dbReference>
<evidence type="ECO:0000256" key="1">
    <source>
        <dbReference type="ARBA" id="ARBA00010006"/>
    </source>
</evidence>
<evidence type="ECO:0000256" key="2">
    <source>
        <dbReference type="ARBA" id="ARBA00012513"/>
    </source>
</evidence>
<feature type="compositionally biased region" description="Polar residues" evidence="11">
    <location>
        <begin position="453"/>
        <end position="476"/>
    </location>
</feature>
<comment type="caution">
    <text evidence="13">The sequence shown here is derived from an EMBL/GenBank/DDBJ whole genome shotgun (WGS) entry which is preliminary data.</text>
</comment>
<dbReference type="PROSITE" id="PS00107">
    <property type="entry name" value="PROTEIN_KINASE_ATP"/>
    <property type="match status" value="1"/>
</dbReference>
<dbReference type="FunFam" id="3.30.200.20:FF:000042">
    <property type="entry name" value="Aurora kinase A"/>
    <property type="match status" value="1"/>
</dbReference>
<dbReference type="PROSITE" id="PS50011">
    <property type="entry name" value="PROTEIN_KINASE_DOM"/>
    <property type="match status" value="1"/>
</dbReference>
<evidence type="ECO:0000256" key="4">
    <source>
        <dbReference type="ARBA" id="ARBA00022679"/>
    </source>
</evidence>
<dbReference type="InterPro" id="IPR050236">
    <property type="entry name" value="Ser_Thr_kinase_AGC"/>
</dbReference>
<evidence type="ECO:0000256" key="5">
    <source>
        <dbReference type="ARBA" id="ARBA00022741"/>
    </source>
</evidence>
<dbReference type="PANTHER" id="PTHR24356">
    <property type="entry name" value="SERINE/THREONINE-PROTEIN KINASE"/>
    <property type="match status" value="1"/>
</dbReference>
<dbReference type="EC" id="2.7.11.1" evidence="2"/>
<dbReference type="InterPro" id="IPR008271">
    <property type="entry name" value="Ser/Thr_kinase_AS"/>
</dbReference>
<dbReference type="EMBL" id="JACAZI010000001">
    <property type="protein sequence ID" value="KAF7372039.1"/>
    <property type="molecule type" value="Genomic_DNA"/>
</dbReference>
<evidence type="ECO:0000256" key="3">
    <source>
        <dbReference type="ARBA" id="ARBA00022527"/>
    </source>
</evidence>
<organism evidence="13 14">
    <name type="scientific">Mycena venus</name>
    <dbReference type="NCBI Taxonomy" id="2733690"/>
    <lineage>
        <taxon>Eukaryota</taxon>
        <taxon>Fungi</taxon>
        <taxon>Dikarya</taxon>
        <taxon>Basidiomycota</taxon>
        <taxon>Agaricomycotina</taxon>
        <taxon>Agaricomycetes</taxon>
        <taxon>Agaricomycetidae</taxon>
        <taxon>Agaricales</taxon>
        <taxon>Marasmiineae</taxon>
        <taxon>Mycenaceae</taxon>
        <taxon>Mycena</taxon>
    </lineage>
</organism>
<feature type="domain" description="Protein kinase" evidence="12">
    <location>
        <begin position="137"/>
        <end position="399"/>
    </location>
</feature>
<dbReference type="InterPro" id="IPR000719">
    <property type="entry name" value="Prot_kinase_dom"/>
</dbReference>
<proteinExistence type="inferred from homology"/>
<dbReference type="PANTHER" id="PTHR24356:SF163">
    <property type="entry name" value="3-PHOSPHOINOSITIDE-DEPENDENT PROTEIN KINASE 1-RELATED"/>
    <property type="match status" value="1"/>
</dbReference>
<name>A0A8H7DE16_9AGAR</name>
<keyword evidence="4" id="KW-0808">Transferase</keyword>
<dbReference type="GO" id="GO:0005524">
    <property type="term" value="F:ATP binding"/>
    <property type="evidence" value="ECO:0007669"/>
    <property type="project" value="UniProtKB-UniRule"/>
</dbReference>
<dbReference type="GO" id="GO:0035556">
    <property type="term" value="P:intracellular signal transduction"/>
    <property type="evidence" value="ECO:0007669"/>
    <property type="project" value="TreeGrafter"/>
</dbReference>
<dbReference type="PROSITE" id="PS00108">
    <property type="entry name" value="PROTEIN_KINASE_ST"/>
    <property type="match status" value="1"/>
</dbReference>
<dbReference type="Proteomes" id="UP000620124">
    <property type="component" value="Unassembled WGS sequence"/>
</dbReference>
<reference evidence="13" key="1">
    <citation type="submission" date="2020-05" db="EMBL/GenBank/DDBJ databases">
        <title>Mycena genomes resolve the evolution of fungal bioluminescence.</title>
        <authorList>
            <person name="Tsai I.J."/>
        </authorList>
    </citation>
    <scope>NUCLEOTIDE SEQUENCE</scope>
    <source>
        <strain evidence="13">CCC161011</strain>
    </source>
</reference>
<evidence type="ECO:0000256" key="8">
    <source>
        <dbReference type="ARBA" id="ARBA00047899"/>
    </source>
</evidence>
<protein>
    <recommendedName>
        <fullName evidence="2">non-specific serine/threonine protein kinase</fullName>
        <ecNumber evidence="2">2.7.11.1</ecNumber>
    </recommendedName>
</protein>
<keyword evidence="6 13" id="KW-0418">Kinase</keyword>
<feature type="region of interest" description="Disordered" evidence="11">
    <location>
        <begin position="96"/>
        <end position="127"/>
    </location>
</feature>
<evidence type="ECO:0000256" key="9">
    <source>
        <dbReference type="ARBA" id="ARBA00048679"/>
    </source>
</evidence>
<evidence type="ECO:0000313" key="14">
    <source>
        <dbReference type="Proteomes" id="UP000620124"/>
    </source>
</evidence>
<gene>
    <name evidence="13" type="ORF">MVEN_00062200</name>
</gene>
<keyword evidence="7 10" id="KW-0067">ATP-binding</keyword>
<evidence type="ECO:0000256" key="7">
    <source>
        <dbReference type="ARBA" id="ARBA00022840"/>
    </source>
</evidence>
<dbReference type="Pfam" id="PF00069">
    <property type="entry name" value="Pkinase"/>
    <property type="match status" value="1"/>
</dbReference>
<dbReference type="InterPro" id="IPR039046">
    <property type="entry name" value="PDPK1"/>
</dbReference>
<keyword evidence="5 10" id="KW-0547">Nucleotide-binding</keyword>
<dbReference type="AlphaFoldDB" id="A0A8H7DE16"/>
<feature type="compositionally biased region" description="Basic and acidic residues" evidence="11">
    <location>
        <begin position="1"/>
        <end position="19"/>
    </location>
</feature>
<evidence type="ECO:0000313" key="13">
    <source>
        <dbReference type="EMBL" id="KAF7372039.1"/>
    </source>
</evidence>
<dbReference type="FunFam" id="1.10.510.10:FF:000571">
    <property type="entry name" value="Maternal embryonic leucine zipper kinase"/>
    <property type="match status" value="1"/>
</dbReference>
<feature type="binding site" evidence="10">
    <location>
        <position position="166"/>
    </location>
    <ligand>
        <name>ATP</name>
        <dbReference type="ChEBI" id="CHEBI:30616"/>
    </ligand>
</feature>
<evidence type="ECO:0000256" key="6">
    <source>
        <dbReference type="ARBA" id="ARBA00022777"/>
    </source>
</evidence>
<evidence type="ECO:0000256" key="10">
    <source>
        <dbReference type="PROSITE-ProRule" id="PRU10141"/>
    </source>
</evidence>
<comment type="catalytic activity">
    <reaction evidence="9">
        <text>L-seryl-[protein] + ATP = O-phospho-L-seryl-[protein] + ADP + H(+)</text>
        <dbReference type="Rhea" id="RHEA:17989"/>
        <dbReference type="Rhea" id="RHEA-COMP:9863"/>
        <dbReference type="Rhea" id="RHEA-COMP:11604"/>
        <dbReference type="ChEBI" id="CHEBI:15378"/>
        <dbReference type="ChEBI" id="CHEBI:29999"/>
        <dbReference type="ChEBI" id="CHEBI:30616"/>
        <dbReference type="ChEBI" id="CHEBI:83421"/>
        <dbReference type="ChEBI" id="CHEBI:456216"/>
        <dbReference type="EC" id="2.7.11.1"/>
    </reaction>
</comment>